<accession>A0A2W7CQC6</accession>
<organism evidence="7 8">
    <name type="scientific">Mesorhizobium kowhaii</name>
    <dbReference type="NCBI Taxonomy" id="1300272"/>
    <lineage>
        <taxon>Bacteria</taxon>
        <taxon>Pseudomonadati</taxon>
        <taxon>Pseudomonadota</taxon>
        <taxon>Alphaproteobacteria</taxon>
        <taxon>Hyphomicrobiales</taxon>
        <taxon>Phyllobacteriaceae</taxon>
        <taxon>Mesorhizobium</taxon>
    </lineage>
</organism>
<evidence type="ECO:0008006" key="9">
    <source>
        <dbReference type="Google" id="ProtNLM"/>
    </source>
</evidence>
<gene>
    <name evidence="7" type="ORF">B5V02_09000</name>
</gene>
<evidence type="ECO:0000256" key="4">
    <source>
        <dbReference type="ARBA" id="ARBA00023136"/>
    </source>
</evidence>
<reference evidence="8" key="1">
    <citation type="submission" date="2017-03" db="EMBL/GenBank/DDBJ databases">
        <authorList>
            <person name="Safronova V.I."/>
            <person name="Sazanova A.L."/>
            <person name="Chirak E.R."/>
        </authorList>
    </citation>
    <scope>NUCLEOTIDE SEQUENCE [LARGE SCALE GENOMIC DNA]</scope>
    <source>
        <strain evidence="8">Ach-343</strain>
    </source>
</reference>
<feature type="region of interest" description="Disordered" evidence="5">
    <location>
        <begin position="126"/>
        <end position="150"/>
    </location>
</feature>
<evidence type="ECO:0000256" key="2">
    <source>
        <dbReference type="ARBA" id="ARBA00022692"/>
    </source>
</evidence>
<protein>
    <recommendedName>
        <fullName evidence="9">DoxX family protein</fullName>
    </recommendedName>
</protein>
<feature type="transmembrane region" description="Helical" evidence="6">
    <location>
        <begin position="46"/>
        <end position="66"/>
    </location>
</feature>
<dbReference type="GO" id="GO:0016020">
    <property type="term" value="C:membrane"/>
    <property type="evidence" value="ECO:0007669"/>
    <property type="project" value="UniProtKB-SubCell"/>
</dbReference>
<dbReference type="Pfam" id="PF07681">
    <property type="entry name" value="DoxX"/>
    <property type="match status" value="1"/>
</dbReference>
<feature type="transmembrane region" description="Helical" evidence="6">
    <location>
        <begin position="73"/>
        <end position="92"/>
    </location>
</feature>
<dbReference type="AlphaFoldDB" id="A0A2W7CQC6"/>
<keyword evidence="3 6" id="KW-1133">Transmembrane helix</keyword>
<evidence type="ECO:0000256" key="6">
    <source>
        <dbReference type="SAM" id="Phobius"/>
    </source>
</evidence>
<dbReference type="InterPro" id="IPR032808">
    <property type="entry name" value="DoxX"/>
</dbReference>
<comment type="caution">
    <text evidence="7">The sequence shown here is derived from an EMBL/GenBank/DDBJ whole genome shotgun (WGS) entry which is preliminary data.</text>
</comment>
<evidence type="ECO:0000313" key="8">
    <source>
        <dbReference type="Proteomes" id="UP000248616"/>
    </source>
</evidence>
<sequence length="168" mass="17979">MRDNFLPFVVRSVFAILFFSAGLGKLTDPSSFAGLLASLHVPEARMLAYLVGIWELGRAATVIIGARIRMIGLLLAICGLAVGLIMRLQVLWNIANAPWFGEGFIPLAATAPRQLVADIVAFGKGDERAPRAGKPASRKFGSAMDQQGRSPVPAALDNRIVPLAERKG</sequence>
<evidence type="ECO:0000256" key="5">
    <source>
        <dbReference type="SAM" id="MobiDB-lite"/>
    </source>
</evidence>
<keyword evidence="2 6" id="KW-0812">Transmembrane</keyword>
<keyword evidence="4 6" id="KW-0472">Membrane</keyword>
<dbReference type="RefSeq" id="WP_111543899.1">
    <property type="nucleotide sequence ID" value="NZ_MZXV01000017.1"/>
</dbReference>
<comment type="subcellular location">
    <subcellularLocation>
        <location evidence="1">Membrane</location>
        <topology evidence="1">Multi-pass membrane protein</topology>
    </subcellularLocation>
</comment>
<keyword evidence="8" id="KW-1185">Reference proteome</keyword>
<dbReference type="OrthoDB" id="9810206at2"/>
<evidence type="ECO:0000313" key="7">
    <source>
        <dbReference type="EMBL" id="PZV38783.1"/>
    </source>
</evidence>
<evidence type="ECO:0000256" key="3">
    <source>
        <dbReference type="ARBA" id="ARBA00022989"/>
    </source>
</evidence>
<dbReference type="Proteomes" id="UP000248616">
    <property type="component" value="Unassembled WGS sequence"/>
</dbReference>
<name>A0A2W7CQC6_9HYPH</name>
<dbReference type="EMBL" id="MZXV01000017">
    <property type="protein sequence ID" value="PZV38783.1"/>
    <property type="molecule type" value="Genomic_DNA"/>
</dbReference>
<evidence type="ECO:0000256" key="1">
    <source>
        <dbReference type="ARBA" id="ARBA00004141"/>
    </source>
</evidence>
<feature type="transmembrane region" description="Helical" evidence="6">
    <location>
        <begin position="5"/>
        <end position="26"/>
    </location>
</feature>
<proteinExistence type="predicted"/>